<feature type="region of interest" description="Disordered" evidence="1">
    <location>
        <begin position="64"/>
        <end position="100"/>
    </location>
</feature>
<protein>
    <submittedName>
        <fullName evidence="2">Uncharacterized protein</fullName>
    </submittedName>
</protein>
<comment type="caution">
    <text evidence="2">The sequence shown here is derived from an EMBL/GenBank/DDBJ whole genome shotgun (WGS) entry which is preliminary data.</text>
</comment>
<accession>A0AAW2HNF3</accession>
<organism evidence="2">
    <name type="scientific">Menopon gallinae</name>
    <name type="common">poultry shaft louse</name>
    <dbReference type="NCBI Taxonomy" id="328185"/>
    <lineage>
        <taxon>Eukaryota</taxon>
        <taxon>Metazoa</taxon>
        <taxon>Ecdysozoa</taxon>
        <taxon>Arthropoda</taxon>
        <taxon>Hexapoda</taxon>
        <taxon>Insecta</taxon>
        <taxon>Pterygota</taxon>
        <taxon>Neoptera</taxon>
        <taxon>Paraneoptera</taxon>
        <taxon>Psocodea</taxon>
        <taxon>Troctomorpha</taxon>
        <taxon>Phthiraptera</taxon>
        <taxon>Amblycera</taxon>
        <taxon>Menoponidae</taxon>
        <taxon>Menopon</taxon>
    </lineage>
</organism>
<evidence type="ECO:0000256" key="1">
    <source>
        <dbReference type="SAM" id="MobiDB-lite"/>
    </source>
</evidence>
<dbReference type="EMBL" id="JARGDH010000004">
    <property type="protein sequence ID" value="KAL0271329.1"/>
    <property type="molecule type" value="Genomic_DNA"/>
</dbReference>
<name>A0AAW2HNF3_9NEOP</name>
<feature type="compositionally biased region" description="Polar residues" evidence="1">
    <location>
        <begin position="78"/>
        <end position="100"/>
    </location>
</feature>
<dbReference type="AlphaFoldDB" id="A0AAW2HNF3"/>
<gene>
    <name evidence="2" type="ORF">PYX00_008451</name>
</gene>
<evidence type="ECO:0000313" key="2">
    <source>
        <dbReference type="EMBL" id="KAL0271329.1"/>
    </source>
</evidence>
<proteinExistence type="predicted"/>
<sequence>MDNKAGSSGQGAPKQESENLVPCIYYIKPDYDDYGPYHQETINNANDAQFGEILMSPFGPERWEADVEEQKRRKKTEQTNLKMTEGATPQTSAVPSGRQQQIGANGDLAQGMEFPMDEQQGGTSDLPGISPMTPTPPHLFPILKFPEKTKAATKCTGIVKETTPVTHYGVAVPFWPLP</sequence>
<reference evidence="2" key="1">
    <citation type="journal article" date="2024" name="Gigascience">
        <title>Chromosome-level genome of the poultry shaft louse Menopon gallinae provides insight into the host-switching and adaptive evolution of parasitic lice.</title>
        <authorList>
            <person name="Xu Y."/>
            <person name="Ma L."/>
            <person name="Liu S."/>
            <person name="Liang Y."/>
            <person name="Liu Q."/>
            <person name="He Z."/>
            <person name="Tian L."/>
            <person name="Duan Y."/>
            <person name="Cai W."/>
            <person name="Li H."/>
            <person name="Song F."/>
        </authorList>
    </citation>
    <scope>NUCLEOTIDE SEQUENCE</scope>
    <source>
        <strain evidence="2">Cailab_2023a</strain>
    </source>
</reference>